<dbReference type="PANTHER" id="PTHR39203:SF1">
    <property type="entry name" value="CYTOPLASMIC PROTEIN"/>
    <property type="match status" value="1"/>
</dbReference>
<dbReference type="CDD" id="cd06553">
    <property type="entry name" value="ASCH_Ef3133_like"/>
    <property type="match status" value="1"/>
</dbReference>
<dbReference type="RefSeq" id="WP_009553091.1">
    <property type="nucleotide sequence ID" value="NZ_CANCVW010000001.1"/>
</dbReference>
<dbReference type="Proteomes" id="UP000510886">
    <property type="component" value="Chromosome"/>
</dbReference>
<name>A0A7H9EJA2_9LACO</name>
<accession>A0A7H9EJA2</accession>
<dbReference type="InterPro" id="IPR009326">
    <property type="entry name" value="DUF984"/>
</dbReference>
<dbReference type="AlphaFoldDB" id="A0A7H9EJA2"/>
<proteinExistence type="predicted"/>
<dbReference type="InterPro" id="IPR015947">
    <property type="entry name" value="PUA-like_sf"/>
</dbReference>
<feature type="domain" description="ASCH" evidence="1">
    <location>
        <begin position="27"/>
        <end position="150"/>
    </location>
</feature>
<dbReference type="GeneID" id="89599348"/>
<dbReference type="SUPFAM" id="SSF88697">
    <property type="entry name" value="PUA domain-like"/>
    <property type="match status" value="1"/>
</dbReference>
<sequence length="150" mass="17348">MTDEIKQFWQAFCRKHNLALDTPVEAWAFGDSQAMADDLAQLVDQGIKTATTSAFELYQPGEHVPAVGEYNIILDGRDHPVCVTRTEVVYIVPYNQVTPEHAYHEGEGDRSLAYWRQVHTEFFQREFREEAGKEFYEQAPMLCEVFKKID</sequence>
<evidence type="ECO:0000313" key="2">
    <source>
        <dbReference type="EMBL" id="QLL77529.1"/>
    </source>
</evidence>
<dbReference type="InterPro" id="IPR007374">
    <property type="entry name" value="ASCH_domain"/>
</dbReference>
<dbReference type="PANTHER" id="PTHR39203">
    <property type="entry name" value="CYTOPLASMIC PROTEIN-RELATED"/>
    <property type="match status" value="1"/>
</dbReference>
<dbReference type="SMART" id="SM01022">
    <property type="entry name" value="ASCH"/>
    <property type="match status" value="1"/>
</dbReference>
<reference evidence="2 3" key="1">
    <citation type="submission" date="2020-01" db="EMBL/GenBank/DDBJ databases">
        <title>Complete and circular genome sequences of six lactobacillus isolates from horses.</title>
        <authorList>
            <person name="Hassan H.M."/>
        </authorList>
    </citation>
    <scope>NUCLEOTIDE SEQUENCE [LARGE SCALE GENOMIC DNA]</scope>
    <source>
        <strain evidence="2 3">1A</strain>
    </source>
</reference>
<protein>
    <submittedName>
        <fullName evidence="2">ASCH domain-containing protein</fullName>
    </submittedName>
</protein>
<organism evidence="2 3">
    <name type="scientific">Ligilactobacillus saerimneri</name>
    <dbReference type="NCBI Taxonomy" id="228229"/>
    <lineage>
        <taxon>Bacteria</taxon>
        <taxon>Bacillati</taxon>
        <taxon>Bacillota</taxon>
        <taxon>Bacilli</taxon>
        <taxon>Lactobacillales</taxon>
        <taxon>Lactobacillaceae</taxon>
        <taxon>Ligilactobacillus</taxon>
    </lineage>
</organism>
<gene>
    <name evidence="2" type="ORF">GTO87_02175</name>
</gene>
<dbReference type="Gene3D" id="3.10.400.10">
    <property type="entry name" value="Sulfate adenylyltransferase"/>
    <property type="match status" value="1"/>
</dbReference>
<evidence type="ECO:0000259" key="1">
    <source>
        <dbReference type="SMART" id="SM01022"/>
    </source>
</evidence>
<dbReference type="PIRSF" id="PIRSF021320">
    <property type="entry name" value="DUF984"/>
    <property type="match status" value="1"/>
</dbReference>
<dbReference type="EMBL" id="CP047418">
    <property type="protein sequence ID" value="QLL77529.1"/>
    <property type="molecule type" value="Genomic_DNA"/>
</dbReference>
<dbReference type="Pfam" id="PF04266">
    <property type="entry name" value="ASCH"/>
    <property type="match status" value="1"/>
</dbReference>
<evidence type="ECO:0000313" key="3">
    <source>
        <dbReference type="Proteomes" id="UP000510886"/>
    </source>
</evidence>
<dbReference type="KEGG" id="lsw:GTO87_02175"/>